<name>A0A6J7J6L6_9ZZZZ</name>
<protein>
    <submittedName>
        <fullName evidence="1">Unannotated protein</fullName>
    </submittedName>
</protein>
<sequence length="106" mass="11322">MSVVRRLPGDRDGAMAHLGKEIARGLLAKDPGDDEGRSGWRGGLQRAADLTRQDPGVLTIADEIHRAAGDITTPAAVRAYAMSTMTVIDDGPGFWVLGGMLEHVER</sequence>
<organism evidence="1">
    <name type="scientific">freshwater metagenome</name>
    <dbReference type="NCBI Taxonomy" id="449393"/>
    <lineage>
        <taxon>unclassified sequences</taxon>
        <taxon>metagenomes</taxon>
        <taxon>ecological metagenomes</taxon>
    </lineage>
</organism>
<accession>A0A6J7J6L6</accession>
<proteinExistence type="predicted"/>
<dbReference type="AlphaFoldDB" id="A0A6J7J6L6"/>
<dbReference type="EMBL" id="CAFBMK010000223">
    <property type="protein sequence ID" value="CAB4938749.1"/>
    <property type="molecule type" value="Genomic_DNA"/>
</dbReference>
<reference evidence="1" key="1">
    <citation type="submission" date="2020-05" db="EMBL/GenBank/DDBJ databases">
        <authorList>
            <person name="Chiriac C."/>
            <person name="Salcher M."/>
            <person name="Ghai R."/>
            <person name="Kavagutti S V."/>
        </authorList>
    </citation>
    <scope>NUCLEOTIDE SEQUENCE</scope>
</reference>
<evidence type="ECO:0000313" key="1">
    <source>
        <dbReference type="EMBL" id="CAB4938749.1"/>
    </source>
</evidence>
<gene>
    <name evidence="1" type="ORF">UFOPK3564_02811</name>
</gene>